<dbReference type="EMBL" id="JSZA02000401">
    <property type="protein sequence ID" value="TGN99720.1"/>
    <property type="molecule type" value="Genomic_DNA"/>
</dbReference>
<evidence type="ECO:0000313" key="3">
    <source>
        <dbReference type="Proteomes" id="UP000030428"/>
    </source>
</evidence>
<name>A0A4E0QLX4_9GAMM</name>
<keyword evidence="1" id="KW-0472">Membrane</keyword>
<feature type="transmembrane region" description="Helical" evidence="1">
    <location>
        <begin position="6"/>
        <end position="24"/>
    </location>
</feature>
<dbReference type="AlphaFoldDB" id="A0A4E0QLX4"/>
<organism evidence="2 3">
    <name type="scientific">Candidatus Thiomargarita nelsonii</name>
    <dbReference type="NCBI Taxonomy" id="1003181"/>
    <lineage>
        <taxon>Bacteria</taxon>
        <taxon>Pseudomonadati</taxon>
        <taxon>Pseudomonadota</taxon>
        <taxon>Gammaproteobacteria</taxon>
        <taxon>Thiotrichales</taxon>
        <taxon>Thiotrichaceae</taxon>
        <taxon>Thiomargarita</taxon>
    </lineage>
</organism>
<proteinExistence type="predicted"/>
<sequence length="141" mass="16061">MTIKLFFLAIIFVMTGGSLFTKMFNKHKILGFLAGLIAVVSAFYLIRDVSDSLVTTVLEKLKETSASTVETHPSEVPPFWRESPSDEVENPPIVAGQITSEYEIEAYFDEALVYIENDKLYEAYALFYRSHAERTLLYITF</sequence>
<keyword evidence="1" id="KW-0812">Transmembrane</keyword>
<dbReference type="Proteomes" id="UP000030428">
    <property type="component" value="Unassembled WGS sequence"/>
</dbReference>
<comment type="caution">
    <text evidence="2">The sequence shown here is derived from an EMBL/GenBank/DDBJ whole genome shotgun (WGS) entry which is preliminary data.</text>
</comment>
<keyword evidence="3" id="KW-1185">Reference proteome</keyword>
<evidence type="ECO:0000256" key="1">
    <source>
        <dbReference type="SAM" id="Phobius"/>
    </source>
</evidence>
<protein>
    <submittedName>
        <fullName evidence="2">Uncharacterized protein</fullName>
    </submittedName>
</protein>
<evidence type="ECO:0000313" key="2">
    <source>
        <dbReference type="EMBL" id="TGN99720.1"/>
    </source>
</evidence>
<reference evidence="2 3" key="1">
    <citation type="journal article" date="2016" name="Front. Microbiol.">
        <title>Single-Cell (Meta-)Genomics of a Dimorphic Candidatus Thiomargarita nelsonii Reveals Genomic Plasticity.</title>
        <authorList>
            <person name="Flood B.E."/>
            <person name="Fliss P."/>
            <person name="Jones D.S."/>
            <person name="Dick G.J."/>
            <person name="Jain S."/>
            <person name="Kaster A.K."/>
            <person name="Winkel M."/>
            <person name="Mussmann M."/>
            <person name="Bailey J."/>
        </authorList>
    </citation>
    <scope>NUCLEOTIDE SEQUENCE [LARGE SCALE GENOMIC DNA]</scope>
    <source>
        <strain evidence="2">Hydrate Ridge</strain>
    </source>
</reference>
<accession>A0A4E0QLX4</accession>
<gene>
    <name evidence="2" type="ORF">PN36_34875</name>
</gene>
<keyword evidence="1" id="KW-1133">Transmembrane helix</keyword>
<feature type="transmembrane region" description="Helical" evidence="1">
    <location>
        <begin position="29"/>
        <end position="46"/>
    </location>
</feature>